<accession>A0A0K2TSL6</accession>
<dbReference type="AlphaFoldDB" id="A0A0K2TSL6"/>
<dbReference type="OrthoDB" id="10506652at2759"/>
<organism evidence="1">
    <name type="scientific">Lepeophtheirus salmonis</name>
    <name type="common">Salmon louse</name>
    <name type="synonym">Caligus salmonis</name>
    <dbReference type="NCBI Taxonomy" id="72036"/>
    <lineage>
        <taxon>Eukaryota</taxon>
        <taxon>Metazoa</taxon>
        <taxon>Ecdysozoa</taxon>
        <taxon>Arthropoda</taxon>
        <taxon>Crustacea</taxon>
        <taxon>Multicrustacea</taxon>
        <taxon>Hexanauplia</taxon>
        <taxon>Copepoda</taxon>
        <taxon>Siphonostomatoida</taxon>
        <taxon>Caligidae</taxon>
        <taxon>Lepeophtheirus</taxon>
    </lineage>
</organism>
<protein>
    <submittedName>
        <fullName evidence="1">Uncharacterized protein</fullName>
    </submittedName>
</protein>
<proteinExistence type="predicted"/>
<evidence type="ECO:0000313" key="1">
    <source>
        <dbReference type="EMBL" id="CDW28371.1"/>
    </source>
</evidence>
<reference evidence="1" key="1">
    <citation type="submission" date="2014-05" db="EMBL/GenBank/DDBJ databases">
        <authorList>
            <person name="Chronopoulou M."/>
        </authorList>
    </citation>
    <scope>NUCLEOTIDE SEQUENCE</scope>
    <source>
        <tissue evidence="1">Whole organism</tissue>
    </source>
</reference>
<name>A0A0K2TSL6_LEPSM</name>
<dbReference type="EMBL" id="HACA01011010">
    <property type="protein sequence ID" value="CDW28371.1"/>
    <property type="molecule type" value="Transcribed_RNA"/>
</dbReference>
<dbReference type="EMBL" id="HACA01011009">
    <property type="protein sequence ID" value="CDW28370.1"/>
    <property type="molecule type" value="Transcribed_RNA"/>
</dbReference>
<sequence length="94" mass="10390">MPELGVVIDDNDIEYNGESRRNTRLSSLISSTNGCETSMSDISMTHRNSSCSIDSQYLGSFENKDESAEASPKRFNGVALLHPDAAKYTRITKK</sequence>